<dbReference type="Gene3D" id="3.40.50.300">
    <property type="entry name" value="P-loop containing nucleotide triphosphate hydrolases"/>
    <property type="match status" value="1"/>
</dbReference>
<dbReference type="InterPro" id="IPR001650">
    <property type="entry name" value="Helicase_C-like"/>
</dbReference>
<evidence type="ECO:0000256" key="4">
    <source>
        <dbReference type="ARBA" id="ARBA00022806"/>
    </source>
</evidence>
<dbReference type="Pfam" id="PF00271">
    <property type="entry name" value="Helicase_C"/>
    <property type="match status" value="1"/>
</dbReference>
<comment type="caution">
    <text evidence="10">The sequence shown here is derived from an EMBL/GenBank/DDBJ whole genome shotgun (WGS) entry which is preliminary data.</text>
</comment>
<dbReference type="InterPro" id="IPR000330">
    <property type="entry name" value="SNF2_N"/>
</dbReference>
<dbReference type="PROSITE" id="PS51194">
    <property type="entry name" value="HELICASE_CTER"/>
    <property type="match status" value="1"/>
</dbReference>
<evidence type="ECO:0000313" key="11">
    <source>
        <dbReference type="Proteomes" id="UP001141253"/>
    </source>
</evidence>
<dbReference type="SMART" id="SM00490">
    <property type="entry name" value="HELICc"/>
    <property type="match status" value="1"/>
</dbReference>
<accession>A0ABQ8ZV17</accession>
<evidence type="ECO:0000259" key="9">
    <source>
        <dbReference type="PROSITE" id="PS51194"/>
    </source>
</evidence>
<dbReference type="EMBL" id="JAPFFI010000024">
    <property type="protein sequence ID" value="KAJ6311965.1"/>
    <property type="molecule type" value="Genomic_DNA"/>
</dbReference>
<dbReference type="Pfam" id="PF00176">
    <property type="entry name" value="SNF2-rel_dom"/>
    <property type="match status" value="1"/>
</dbReference>
<keyword evidence="2" id="KW-0547">Nucleotide-binding</keyword>
<evidence type="ECO:0000256" key="2">
    <source>
        <dbReference type="ARBA" id="ARBA00022741"/>
    </source>
</evidence>
<dbReference type="CDD" id="cd18793">
    <property type="entry name" value="SF2_C_SNF"/>
    <property type="match status" value="1"/>
</dbReference>
<name>A0ABQ8ZV17_9ROSI</name>
<dbReference type="InterPro" id="IPR044567">
    <property type="entry name" value="CLSY/DRD1"/>
</dbReference>
<reference evidence="10" key="2">
    <citation type="journal article" date="2023" name="Int. J. Mol. Sci.">
        <title>De Novo Assembly and Annotation of 11 Diverse Shrub Willow (Salix) Genomes Reveals Novel Gene Organization in Sex-Linked Regions.</title>
        <authorList>
            <person name="Hyden B."/>
            <person name="Feng K."/>
            <person name="Yates T.B."/>
            <person name="Jawdy S."/>
            <person name="Cereghino C."/>
            <person name="Smart L.B."/>
            <person name="Muchero W."/>
        </authorList>
    </citation>
    <scope>NUCLEOTIDE SEQUENCE</scope>
    <source>
        <tissue evidence="10">Shoot tip</tissue>
    </source>
</reference>
<organism evidence="10 11">
    <name type="scientific">Salix suchowensis</name>
    <dbReference type="NCBI Taxonomy" id="1278906"/>
    <lineage>
        <taxon>Eukaryota</taxon>
        <taxon>Viridiplantae</taxon>
        <taxon>Streptophyta</taxon>
        <taxon>Embryophyta</taxon>
        <taxon>Tracheophyta</taxon>
        <taxon>Spermatophyta</taxon>
        <taxon>Magnoliopsida</taxon>
        <taxon>eudicotyledons</taxon>
        <taxon>Gunneridae</taxon>
        <taxon>Pentapetalae</taxon>
        <taxon>rosids</taxon>
        <taxon>fabids</taxon>
        <taxon>Malpighiales</taxon>
        <taxon>Salicaceae</taxon>
        <taxon>Saliceae</taxon>
        <taxon>Salix</taxon>
    </lineage>
</organism>
<evidence type="ECO:0000256" key="1">
    <source>
        <dbReference type="ARBA" id="ARBA00004123"/>
    </source>
</evidence>
<feature type="region of interest" description="Disordered" evidence="7">
    <location>
        <begin position="651"/>
        <end position="674"/>
    </location>
</feature>
<evidence type="ECO:0000256" key="3">
    <source>
        <dbReference type="ARBA" id="ARBA00022801"/>
    </source>
</evidence>
<evidence type="ECO:0000313" key="10">
    <source>
        <dbReference type="EMBL" id="KAJ6311965.1"/>
    </source>
</evidence>
<keyword evidence="11" id="KW-1185">Reference proteome</keyword>
<keyword evidence="3" id="KW-0378">Hydrolase</keyword>
<dbReference type="PROSITE" id="PS51192">
    <property type="entry name" value="HELICASE_ATP_BIND_1"/>
    <property type="match status" value="1"/>
</dbReference>
<keyword evidence="4" id="KW-0347">Helicase</keyword>
<feature type="domain" description="Helicase ATP-binding" evidence="8">
    <location>
        <begin position="731"/>
        <end position="930"/>
    </location>
</feature>
<dbReference type="InterPro" id="IPR038718">
    <property type="entry name" value="SNF2-like_sf"/>
</dbReference>
<dbReference type="InterPro" id="IPR014001">
    <property type="entry name" value="Helicase_ATP-bd"/>
</dbReference>
<dbReference type="SMART" id="SM00487">
    <property type="entry name" value="DEXDc"/>
    <property type="match status" value="1"/>
</dbReference>
<keyword evidence="5" id="KW-0067">ATP-binding</keyword>
<dbReference type="InterPro" id="IPR049730">
    <property type="entry name" value="SNF2/RAD54-like_C"/>
</dbReference>
<reference evidence="10" key="1">
    <citation type="submission" date="2022-10" db="EMBL/GenBank/DDBJ databases">
        <authorList>
            <person name="Hyden B.L."/>
            <person name="Feng K."/>
            <person name="Yates T."/>
            <person name="Jawdy S."/>
            <person name="Smart L.B."/>
            <person name="Muchero W."/>
        </authorList>
    </citation>
    <scope>NUCLEOTIDE SEQUENCE</scope>
    <source>
        <tissue evidence="10">Shoot tip</tissue>
    </source>
</reference>
<dbReference type="SUPFAM" id="SSF52540">
    <property type="entry name" value="P-loop containing nucleoside triphosphate hydrolases"/>
    <property type="match status" value="2"/>
</dbReference>
<dbReference type="PANTHER" id="PTHR45821:SF2">
    <property type="entry name" value="SNF2 DOMAIN-CONTAINING PROTEIN CLASSY 2"/>
    <property type="match status" value="1"/>
</dbReference>
<sequence>MFHLIAFEALYGGSWQSVELIEIRDGAMTLHFADSHHRIEEKGPFSNIRVKSRKSTSSDCTCFLRPGIDVCVLSHSGRAKSSEEGNSEPVWVDARINSIKRKPHESQCSCQFFVNLFVNQGPLGSERATLSKEIEAVGINQISILQKLDNDPCESDNNRHETQFYRWEFCENCSLVQRSKLFLGSFLADLTWLLTASILKQVAFDVRSVQNKIVYQIFGGDNDHCSLKSNNHINCVTFKVKDGISTPFVVQLDPIDTCSEPGPISDTNGTEKSSCYDRRKLAGLDPCHTHHRNGREEEEMHLPLAYLFGTHASLAVEKPGNEVGVSSPKLEFLEGPPVSRTKTNSRKIKSNVFSQREHQAELGELESGIDNSRESQKSAVANRMKNQTRLGDAKSGMANRKKHGTPIRAVKLGVASRIEYEDQLAIVPVPTEDDPVTFFNSPVKTPDNYPQEFIEFPISSYSKRCSSVQGKNAFDEGMMFGSGWGGKSSGKKVQRVRYQSTHLKRDDSCKPKTYKQTALSAGAYDKLISSYMTNTDSTIKSKEVPRIIDQWEDFKAKRGSDQKETMEPSFVEDDGESSETEMLWREMELCLASAYILEDNEARVSTQTTQKSSEYCPHEFKLDEEIGILCHICGFVKTEIKYVSAPFMEHTSQTAESKPQNEEDSELKPDEDEGLSLFSNHTSVEDVPIELSDNVWDLIPELRAKLHMHQKKAFEFLWRNVAGSLVPALMEKASKKAGGCVISHTPGAGKTFLMIAFLVSYLKLFPGKRPLVLAPKTTLYTWYKEFIKWEIPVPVHLIHGTRSRVFRQTPVAHRGSCPRPSQDVAHILDCLEKMQKWHAQPSVLVMGYTSFLTLMREDSKYNHRKYMAKVLRESPGMLILDEGHNPRSTKSRLRKVLMKVETDLRILLSGTLFQNNFCEYFNTLCLARPLFIREVLTALDPKFKKKKKGAQKARHLLESRARKFFIDNIASKINLDEAEEKMQGLNMLRNMTNGFIDVYDGTASDTLPGLQIYTILINPTDIQHEILVKLHRIMEKCPGYPLEEELMELEKLRFDCKKGSKVMFVLNLVYRVVKNEKVLIFCHNIAPIKLFLELFENVFRWQLGKEILVLTGDLELFERGRVMDKFEELGGPSRVLLASITACAEGISLTAASRVILLDSEWNPSKTKQAIARAFRPGQQKMVYVYQLLAKGTVEEDKYNRTAWKEWVSRMIFSEEFVEDPSRCQAEKIEDDVLREIVEEDRVKSFYMIMKNEKASTS</sequence>
<evidence type="ECO:0000256" key="6">
    <source>
        <dbReference type="ARBA" id="ARBA00023242"/>
    </source>
</evidence>
<dbReference type="Proteomes" id="UP001141253">
    <property type="component" value="Chromosome 10"/>
</dbReference>
<protein>
    <submittedName>
        <fullName evidence="10">Uncharacterized protein</fullName>
    </submittedName>
</protein>
<keyword evidence="6" id="KW-0539">Nucleus</keyword>
<dbReference type="Gene3D" id="3.40.50.10810">
    <property type="entry name" value="Tandem AAA-ATPase domain"/>
    <property type="match status" value="1"/>
</dbReference>
<comment type="subcellular location">
    <subcellularLocation>
        <location evidence="1">Nucleus</location>
    </subcellularLocation>
</comment>
<proteinExistence type="predicted"/>
<feature type="compositionally biased region" description="Acidic residues" evidence="7">
    <location>
        <begin position="662"/>
        <end position="674"/>
    </location>
</feature>
<evidence type="ECO:0000259" key="8">
    <source>
        <dbReference type="PROSITE" id="PS51192"/>
    </source>
</evidence>
<feature type="domain" description="Helicase C-terminal" evidence="9">
    <location>
        <begin position="1065"/>
        <end position="1230"/>
    </location>
</feature>
<gene>
    <name evidence="10" type="ORF">OIU77_013670</name>
</gene>
<dbReference type="InterPro" id="IPR027417">
    <property type="entry name" value="P-loop_NTPase"/>
</dbReference>
<dbReference type="CDD" id="cd18007">
    <property type="entry name" value="DEXHc_ATRX-like"/>
    <property type="match status" value="1"/>
</dbReference>
<dbReference type="PANTHER" id="PTHR45821">
    <property type="entry name" value="SNF2 DOMAIN-CONTAINING PROTEIN CLASSY 2-RELATED"/>
    <property type="match status" value="1"/>
</dbReference>
<evidence type="ECO:0000256" key="5">
    <source>
        <dbReference type="ARBA" id="ARBA00022840"/>
    </source>
</evidence>
<evidence type="ECO:0000256" key="7">
    <source>
        <dbReference type="SAM" id="MobiDB-lite"/>
    </source>
</evidence>